<name>A0A149QZX8_9PROT</name>
<protein>
    <submittedName>
        <fullName evidence="1">Uncharacterized protein</fullName>
    </submittedName>
</protein>
<accession>A0A149QZX8</accession>
<reference evidence="1 2" key="1">
    <citation type="submission" date="2015-06" db="EMBL/GenBank/DDBJ databases">
        <title>Improved classification and identification of acetic acid bacteria using matrix-assisted laser desorption/ionization time-of-flight mass spectrometry; Gluconobacter nephelii and Gluconobacter uchimurae are later heterotypic synonyms of Gluconobacter japonicus and Gluconobacter oxydans, respectively.</title>
        <authorList>
            <person name="Li L."/>
            <person name="Cleenwerck I."/>
            <person name="De Vuyst L."/>
            <person name="Vandamme P."/>
        </authorList>
    </citation>
    <scope>NUCLEOTIDE SEQUENCE [LARGE SCALE GENOMIC DNA]</scope>
    <source>
        <strain evidence="1 2">LMG 1625</strain>
    </source>
</reference>
<proteinExistence type="predicted"/>
<evidence type="ECO:0000313" key="2">
    <source>
        <dbReference type="Proteomes" id="UP000075473"/>
    </source>
</evidence>
<sequence>MMAFGIQRQGNGFRGFAVSIVPKDPSDDIGLFDIDRAFATDRLATGIALPDNVVPVAQATAGLPLFDTTAQAASGFVGQFLEVECIHRASEADVKRGDLAAFRERDDLYSREGHALEQAGNIFLIAG</sequence>
<dbReference type="AlphaFoldDB" id="A0A149QZX8"/>
<gene>
    <name evidence="1" type="ORF">AD928_00695</name>
</gene>
<comment type="caution">
    <text evidence="1">The sequence shown here is derived from an EMBL/GenBank/DDBJ whole genome shotgun (WGS) entry which is preliminary data.</text>
</comment>
<evidence type="ECO:0000313" key="1">
    <source>
        <dbReference type="EMBL" id="KXV02687.1"/>
    </source>
</evidence>
<organism evidence="1 2">
    <name type="scientific">Acetobacter cerevisiae</name>
    <dbReference type="NCBI Taxonomy" id="178900"/>
    <lineage>
        <taxon>Bacteria</taxon>
        <taxon>Pseudomonadati</taxon>
        <taxon>Pseudomonadota</taxon>
        <taxon>Alphaproteobacteria</taxon>
        <taxon>Acetobacterales</taxon>
        <taxon>Acetobacteraceae</taxon>
        <taxon>Acetobacter</taxon>
    </lineage>
</organism>
<dbReference type="Proteomes" id="UP000075473">
    <property type="component" value="Unassembled WGS sequence"/>
</dbReference>
<dbReference type="EMBL" id="LHZA01000067">
    <property type="protein sequence ID" value="KXV02687.1"/>
    <property type="molecule type" value="Genomic_DNA"/>
</dbReference>
<dbReference type="PATRIC" id="fig|178900.5.peg.627"/>